<evidence type="ECO:0000313" key="2">
    <source>
        <dbReference type="EMBL" id="KTD45915.1"/>
    </source>
</evidence>
<dbReference type="STRING" id="458.Lrub_2712"/>
<keyword evidence="2" id="KW-0808">Transferase</keyword>
<dbReference type="PATRIC" id="fig|458.5.peg.2828"/>
<keyword evidence="3" id="KW-1185">Reference proteome</keyword>
<reference evidence="2 3" key="1">
    <citation type="submission" date="2015-11" db="EMBL/GenBank/DDBJ databases">
        <title>Genomic analysis of 38 Legionella species identifies large and diverse effector repertoires.</title>
        <authorList>
            <person name="Burstein D."/>
            <person name="Amaro F."/>
            <person name="Zusman T."/>
            <person name="Lifshitz Z."/>
            <person name="Cohen O."/>
            <person name="Gilbert J.A."/>
            <person name="Pupko T."/>
            <person name="Shuman H.A."/>
            <person name="Segal G."/>
        </authorList>
    </citation>
    <scope>NUCLEOTIDE SEQUENCE [LARGE SCALE GENOMIC DNA]</scope>
    <source>
        <strain evidence="2 3">WA-270A-C2</strain>
    </source>
</reference>
<evidence type="ECO:0000313" key="3">
    <source>
        <dbReference type="Proteomes" id="UP000054608"/>
    </source>
</evidence>
<organism evidence="2 3">
    <name type="scientific">Legionella rubrilucens</name>
    <dbReference type="NCBI Taxonomy" id="458"/>
    <lineage>
        <taxon>Bacteria</taxon>
        <taxon>Pseudomonadati</taxon>
        <taxon>Pseudomonadota</taxon>
        <taxon>Gammaproteobacteria</taxon>
        <taxon>Legionellales</taxon>
        <taxon>Legionellaceae</taxon>
        <taxon>Legionella</taxon>
    </lineage>
</organism>
<proteinExistence type="predicted"/>
<dbReference type="Pfam" id="PF16849">
    <property type="entry name" value="Glyco_transf_88"/>
    <property type="match status" value="1"/>
</dbReference>
<dbReference type="OrthoDB" id="5649302at2"/>
<gene>
    <name evidence="2" type="ORF">Lrub_2712</name>
</gene>
<sequence length="553" mass="62622">MAYQFNPHRHVKIWLSKDKDTFLNLENRVRLVRMRDINPNDEIHFVYDSQLLSSKALKELESFCSRYNIIAHDVRNEVIPHCETQEEKNLITIYNDEMSHLKKGGNPAVGSDILRWLKPVYELGTYTDFDVHVDTGKLPETIAVEKPLLLSVGSYALKGDIEAISINNDTIAVVDSQDALPHIQKIQKTIYKACSEQPKRGQGFIENYVAHVKSTLASLFSPLLADMLFDLDPNSKTLSTLASLSKGKTVLEVRQEIIRITADNLSFSNSVMPFHFFLSDEEIIAQAAKQQRAALKKQLGWISWLLLPGNQYKQIETLASIQDDNQFLTAVREQTRMIFLKSSVVYTSGPGALLSALFDLYNKKDAVNKEIAPFSFSFYGLDKAFISENSLPLHATAKMLAAKMQNTEIGKLNDLSWLEEGQNAVAVREQKIRETQSHLPQDFHDMHEKIEAHIKKIETDLIGCFGFYRHKERHAKIGALKSIAEKFKGHSFDAGAFRAAVTNYRTQDVSASLGKSKTKALIDELERLSQRANHYMLTDKDEKVHMASPALKH</sequence>
<accession>A0A0W0XMW0</accession>
<name>A0A0W0XMW0_9GAMM</name>
<comment type="caution">
    <text evidence="2">The sequence shown here is derived from an EMBL/GenBank/DDBJ whole genome shotgun (WGS) entry which is preliminary data.</text>
</comment>
<dbReference type="InterPro" id="IPR031757">
    <property type="entry name" value="Lgt1_Glycosyltransf"/>
</dbReference>
<dbReference type="AlphaFoldDB" id="A0A0W0XMW0"/>
<dbReference type="EMBL" id="LNYT01000022">
    <property type="protein sequence ID" value="KTD45915.1"/>
    <property type="molecule type" value="Genomic_DNA"/>
</dbReference>
<evidence type="ECO:0000259" key="1">
    <source>
        <dbReference type="Pfam" id="PF16849"/>
    </source>
</evidence>
<dbReference type="Gene3D" id="3.90.550.20">
    <property type="match status" value="1"/>
</dbReference>
<feature type="domain" description="Lgt1 glycosyltransferase" evidence="1">
    <location>
        <begin position="3"/>
        <end position="190"/>
    </location>
</feature>
<dbReference type="RefSeq" id="WP_058532663.1">
    <property type="nucleotide sequence ID" value="NZ_CAAAIN010000004.1"/>
</dbReference>
<dbReference type="Proteomes" id="UP000054608">
    <property type="component" value="Unassembled WGS sequence"/>
</dbReference>
<protein>
    <submittedName>
        <fullName evidence="2">Putative glucosyltransferase Lgt1</fullName>
    </submittedName>
</protein>
<dbReference type="GO" id="GO:0016740">
    <property type="term" value="F:transferase activity"/>
    <property type="evidence" value="ECO:0007669"/>
    <property type="project" value="UniProtKB-KW"/>
</dbReference>